<dbReference type="InterPro" id="IPR019049">
    <property type="entry name" value="Nucleoporin_prot_Ndc1/Nup"/>
</dbReference>
<evidence type="ECO:0000256" key="12">
    <source>
        <dbReference type="ARBA" id="ARBA00023242"/>
    </source>
</evidence>
<proteinExistence type="inferred from homology"/>
<evidence type="ECO:0000256" key="1">
    <source>
        <dbReference type="ARBA" id="ARBA00004232"/>
    </source>
</evidence>
<evidence type="ECO:0000256" key="3">
    <source>
        <dbReference type="ARBA" id="ARBA00005760"/>
    </source>
</evidence>
<dbReference type="GO" id="GO:0031965">
    <property type="term" value="C:nuclear membrane"/>
    <property type="evidence" value="ECO:0007669"/>
    <property type="project" value="UniProtKB-SubCell"/>
</dbReference>
<feature type="transmembrane region" description="Helical" evidence="13">
    <location>
        <begin position="78"/>
        <end position="101"/>
    </location>
</feature>
<feature type="transmembrane region" description="Helical" evidence="13">
    <location>
        <begin position="157"/>
        <end position="173"/>
    </location>
</feature>
<keyword evidence="11 13" id="KW-0472">Membrane</keyword>
<evidence type="ECO:0008006" key="16">
    <source>
        <dbReference type="Google" id="ProtNLM"/>
    </source>
</evidence>
<organism evidence="14 15">
    <name type="scientific">Galdieria partita</name>
    <dbReference type="NCBI Taxonomy" id="83374"/>
    <lineage>
        <taxon>Eukaryota</taxon>
        <taxon>Rhodophyta</taxon>
        <taxon>Bangiophyceae</taxon>
        <taxon>Galdieriales</taxon>
        <taxon>Galdieriaceae</taxon>
        <taxon>Galdieria</taxon>
    </lineage>
</organism>
<evidence type="ECO:0000256" key="9">
    <source>
        <dbReference type="ARBA" id="ARBA00023010"/>
    </source>
</evidence>
<dbReference type="EMBL" id="BQMJ01000021">
    <property type="protein sequence ID" value="GJQ11115.1"/>
    <property type="molecule type" value="Genomic_DNA"/>
</dbReference>
<name>A0A9C7PVK4_9RHOD</name>
<evidence type="ECO:0000256" key="6">
    <source>
        <dbReference type="ARBA" id="ARBA00022816"/>
    </source>
</evidence>
<evidence type="ECO:0000256" key="4">
    <source>
        <dbReference type="ARBA" id="ARBA00022448"/>
    </source>
</evidence>
<evidence type="ECO:0000256" key="10">
    <source>
        <dbReference type="ARBA" id="ARBA00023132"/>
    </source>
</evidence>
<keyword evidence="15" id="KW-1185">Reference proteome</keyword>
<dbReference type="AlphaFoldDB" id="A0A9C7PVK4"/>
<dbReference type="GO" id="GO:0015031">
    <property type="term" value="P:protein transport"/>
    <property type="evidence" value="ECO:0007669"/>
    <property type="project" value="UniProtKB-KW"/>
</dbReference>
<dbReference type="PANTHER" id="PTHR13269">
    <property type="entry name" value="NUCLEOPORIN NDC1"/>
    <property type="match status" value="1"/>
</dbReference>
<keyword evidence="7" id="KW-0653">Protein transport</keyword>
<reference evidence="14" key="2">
    <citation type="submission" date="2022-01" db="EMBL/GenBank/DDBJ databases">
        <authorList>
            <person name="Hirooka S."/>
            <person name="Miyagishima S.Y."/>
        </authorList>
    </citation>
    <scope>NUCLEOTIDE SEQUENCE</scope>
    <source>
        <strain evidence="14">NBRC 102759</strain>
    </source>
</reference>
<sequence>MSIAETSQVEATLAAHISPITEQLVYGRALVRAVSLELLSFGLCCFLTQWWLPLVLGLPLSTLQDGEPFATSTVYTTQGLGCLVCLAGFLAFSYSDCLILSPIVARGSIRSRVLRGIKCSTCWIHAFTCCCAGFLLIPAFSTVVFSKNGQIILGDNLLRLGFLGMLFGMIYSLQVQYERFLVEFPHCLLPWMRRCRTRFRPAVSTSIKSVGYFVIVLLVYCAYRQLIWKNLVFISSGRSLMAIIVLVSVLYFHCYIGLEMFKVFASQRIDFEPPQHLRHIVGTNEWLIQGLISKRQPIVNWLAYLDMYQVALRFSRRCHALFSDVTGETWKIVCMSCIECMDSLTKELNDVLQANVPNSGKQIHEATSDRQKLEELRSSGMGSVIRKRVNETKKVLISTHETNQPNKVVKRDIVGASLELPIFGAQRKIRWAIQAIAFITAESRDHDKYGQAQVSLPVIISSMLQCHMALSSYLRVSLVRRWPSEEHRNASAIKDTLELSLCKLIATFPEYFQQLLRNPVAGWSQECITSLETFVKDNIHLK</sequence>
<evidence type="ECO:0000256" key="2">
    <source>
        <dbReference type="ARBA" id="ARBA00004567"/>
    </source>
</evidence>
<accession>A0A9C7PVK4</accession>
<protein>
    <recommendedName>
        <fullName evidence="16">Nucleoporin protein Ndc1-Nup</fullName>
    </recommendedName>
</protein>
<feature type="transmembrane region" description="Helical" evidence="13">
    <location>
        <begin position="38"/>
        <end position="58"/>
    </location>
</feature>
<feature type="transmembrane region" description="Helical" evidence="13">
    <location>
        <begin position="122"/>
        <end position="145"/>
    </location>
</feature>
<evidence type="ECO:0000256" key="13">
    <source>
        <dbReference type="SAM" id="Phobius"/>
    </source>
</evidence>
<evidence type="ECO:0000256" key="5">
    <source>
        <dbReference type="ARBA" id="ARBA00022692"/>
    </source>
</evidence>
<comment type="subcellular location">
    <subcellularLocation>
        <location evidence="1">Nucleus membrane</location>
        <topology evidence="1">Multi-pass membrane protein</topology>
    </subcellularLocation>
    <subcellularLocation>
        <location evidence="2">Nucleus</location>
        <location evidence="2">Nuclear pore complex</location>
    </subcellularLocation>
</comment>
<keyword evidence="5 13" id="KW-0812">Transmembrane</keyword>
<dbReference type="GO" id="GO:0070762">
    <property type="term" value="C:nuclear pore transmembrane ring"/>
    <property type="evidence" value="ECO:0007669"/>
    <property type="project" value="TreeGrafter"/>
</dbReference>
<feature type="transmembrane region" description="Helical" evidence="13">
    <location>
        <begin position="202"/>
        <end position="220"/>
    </location>
</feature>
<dbReference type="GO" id="GO:0030674">
    <property type="term" value="F:protein-macromolecule adaptor activity"/>
    <property type="evidence" value="ECO:0007669"/>
    <property type="project" value="TreeGrafter"/>
</dbReference>
<evidence type="ECO:0000313" key="14">
    <source>
        <dbReference type="EMBL" id="GJQ11115.1"/>
    </source>
</evidence>
<keyword evidence="6" id="KW-0509">mRNA transport</keyword>
<dbReference type="GO" id="GO:0006999">
    <property type="term" value="P:nuclear pore organization"/>
    <property type="evidence" value="ECO:0007669"/>
    <property type="project" value="TreeGrafter"/>
</dbReference>
<reference evidence="14" key="1">
    <citation type="journal article" date="2022" name="Proc. Natl. Acad. Sci. U.S.A.">
        <title>Life cycle and functional genomics of the unicellular red alga Galdieria for elucidating algal and plant evolution and industrial use.</title>
        <authorList>
            <person name="Hirooka S."/>
            <person name="Itabashi T."/>
            <person name="Ichinose T.M."/>
            <person name="Onuma R."/>
            <person name="Fujiwara T."/>
            <person name="Yamashita S."/>
            <person name="Jong L.W."/>
            <person name="Tomita R."/>
            <person name="Iwane A.H."/>
            <person name="Miyagishima S.Y."/>
        </authorList>
    </citation>
    <scope>NUCLEOTIDE SEQUENCE</scope>
    <source>
        <strain evidence="14">NBRC 102759</strain>
    </source>
</reference>
<evidence type="ECO:0000256" key="7">
    <source>
        <dbReference type="ARBA" id="ARBA00022927"/>
    </source>
</evidence>
<keyword evidence="8 13" id="KW-1133">Transmembrane helix</keyword>
<keyword evidence="10" id="KW-0906">Nuclear pore complex</keyword>
<dbReference type="PANTHER" id="PTHR13269:SF6">
    <property type="entry name" value="NUCLEOPORIN NDC1"/>
    <property type="match status" value="1"/>
</dbReference>
<keyword evidence="4" id="KW-0813">Transport</keyword>
<gene>
    <name evidence="14" type="ORF">GpartN1_g2906.t1</name>
</gene>
<evidence type="ECO:0000256" key="11">
    <source>
        <dbReference type="ARBA" id="ARBA00023136"/>
    </source>
</evidence>
<dbReference type="OrthoDB" id="67850at2759"/>
<comment type="similarity">
    <text evidence="3">Belongs to the NDC1 family.</text>
</comment>
<dbReference type="Proteomes" id="UP001061958">
    <property type="component" value="Unassembled WGS sequence"/>
</dbReference>
<dbReference type="Pfam" id="PF09531">
    <property type="entry name" value="Ndc1_Nup"/>
    <property type="match status" value="1"/>
</dbReference>
<keyword evidence="12" id="KW-0539">Nucleus</keyword>
<dbReference type="GO" id="GO:0051028">
    <property type="term" value="P:mRNA transport"/>
    <property type="evidence" value="ECO:0007669"/>
    <property type="project" value="UniProtKB-KW"/>
</dbReference>
<evidence type="ECO:0000256" key="8">
    <source>
        <dbReference type="ARBA" id="ARBA00022989"/>
    </source>
</evidence>
<comment type="caution">
    <text evidence="14">The sequence shown here is derived from an EMBL/GenBank/DDBJ whole genome shotgun (WGS) entry which is preliminary data.</text>
</comment>
<keyword evidence="9" id="KW-0811">Translocation</keyword>
<evidence type="ECO:0000313" key="15">
    <source>
        <dbReference type="Proteomes" id="UP001061958"/>
    </source>
</evidence>
<feature type="transmembrane region" description="Helical" evidence="13">
    <location>
        <begin position="240"/>
        <end position="258"/>
    </location>
</feature>